<evidence type="ECO:0000313" key="3">
    <source>
        <dbReference type="Proteomes" id="UP000075420"/>
    </source>
</evidence>
<sequence>MTRMHGAHWLPWRPRGTLARILRRARAEGLVKRLARAGSTRTEERNMKDTHPEAEILASTQRPGGLLRSRGREARA</sequence>
<gene>
    <name evidence="2" type="ORF">BE08_26075</name>
</gene>
<evidence type="ECO:0000256" key="1">
    <source>
        <dbReference type="SAM" id="MobiDB-lite"/>
    </source>
</evidence>
<proteinExistence type="predicted"/>
<feature type="region of interest" description="Disordered" evidence="1">
    <location>
        <begin position="36"/>
        <end position="76"/>
    </location>
</feature>
<organism evidence="2 3">
    <name type="scientific">Sorangium cellulosum</name>
    <name type="common">Polyangium cellulosum</name>
    <dbReference type="NCBI Taxonomy" id="56"/>
    <lineage>
        <taxon>Bacteria</taxon>
        <taxon>Pseudomonadati</taxon>
        <taxon>Myxococcota</taxon>
        <taxon>Polyangia</taxon>
        <taxon>Polyangiales</taxon>
        <taxon>Polyangiaceae</taxon>
        <taxon>Sorangium</taxon>
    </lineage>
</organism>
<accession>A0A150PG76</accession>
<dbReference type="Proteomes" id="UP000075420">
    <property type="component" value="Unassembled WGS sequence"/>
</dbReference>
<dbReference type="AlphaFoldDB" id="A0A150PG76"/>
<name>A0A150PG76_SORCE</name>
<reference evidence="2 3" key="1">
    <citation type="submission" date="2014-02" db="EMBL/GenBank/DDBJ databases">
        <title>The small core and large imbalanced accessory genome model reveals a collaborative survival strategy of Sorangium cellulosum strains in nature.</title>
        <authorList>
            <person name="Han K."/>
            <person name="Peng R."/>
            <person name="Blom J."/>
            <person name="Li Y.-Z."/>
        </authorList>
    </citation>
    <scope>NUCLEOTIDE SEQUENCE [LARGE SCALE GENOMIC DNA]</scope>
    <source>
        <strain evidence="2 3">So0157-25</strain>
    </source>
</reference>
<feature type="compositionally biased region" description="Basic and acidic residues" evidence="1">
    <location>
        <begin position="41"/>
        <end position="54"/>
    </location>
</feature>
<protein>
    <submittedName>
        <fullName evidence="2">Uncharacterized protein</fullName>
    </submittedName>
</protein>
<dbReference type="EMBL" id="JELY01001760">
    <property type="protein sequence ID" value="KYF54686.1"/>
    <property type="molecule type" value="Genomic_DNA"/>
</dbReference>
<comment type="caution">
    <text evidence="2">The sequence shown here is derived from an EMBL/GenBank/DDBJ whole genome shotgun (WGS) entry which is preliminary data.</text>
</comment>
<evidence type="ECO:0000313" key="2">
    <source>
        <dbReference type="EMBL" id="KYF54686.1"/>
    </source>
</evidence>